<evidence type="ECO:0000256" key="1">
    <source>
        <dbReference type="ARBA" id="ARBA00022517"/>
    </source>
</evidence>
<dbReference type="EMBL" id="AKGD01000001">
    <property type="protein sequence ID" value="EIT69949.1"/>
    <property type="molecule type" value="Genomic_DNA"/>
</dbReference>
<name>I7ZDL7_9GAMM</name>
<feature type="domain" description="EngC GTPase" evidence="4">
    <location>
        <begin position="115"/>
        <end position="263"/>
    </location>
</feature>
<feature type="binding site" evidence="2">
    <location>
        <position position="295"/>
    </location>
    <ligand>
        <name>Zn(2+)</name>
        <dbReference type="ChEBI" id="CHEBI:29105"/>
    </ligand>
</feature>
<comment type="caution">
    <text evidence="5">The sequence shown here is derived from an EMBL/GenBank/DDBJ whole genome shotgun (WGS) entry which is preliminary data.</text>
</comment>
<dbReference type="Proteomes" id="UP000003704">
    <property type="component" value="Unassembled WGS sequence"/>
</dbReference>
<dbReference type="RefSeq" id="WP_007183232.1">
    <property type="nucleotide sequence ID" value="NZ_AKGD01000001.1"/>
</dbReference>
<dbReference type="OrthoDB" id="9809485at2"/>
<evidence type="ECO:0000259" key="4">
    <source>
        <dbReference type="PROSITE" id="PS50936"/>
    </source>
</evidence>
<dbReference type="STRING" id="1172194.WQQ_00860"/>
<dbReference type="InterPro" id="IPR010914">
    <property type="entry name" value="RsgA_GTPase_dom"/>
</dbReference>
<dbReference type="GO" id="GO:0042274">
    <property type="term" value="P:ribosomal small subunit biogenesis"/>
    <property type="evidence" value="ECO:0007669"/>
    <property type="project" value="UniProtKB-UniRule"/>
</dbReference>
<dbReference type="PANTHER" id="PTHR32120:SF10">
    <property type="entry name" value="SMALL RIBOSOMAL SUBUNIT BIOGENESIS GTPASE RSGA"/>
    <property type="match status" value="1"/>
</dbReference>
<feature type="binding site" evidence="2">
    <location>
        <begin position="154"/>
        <end position="157"/>
    </location>
    <ligand>
        <name>GTP</name>
        <dbReference type="ChEBI" id="CHEBI:37565"/>
    </ligand>
</feature>
<dbReference type="CDD" id="cd01854">
    <property type="entry name" value="YjeQ_EngC"/>
    <property type="match status" value="1"/>
</dbReference>
<keyword evidence="1 2" id="KW-0690">Ribosome biogenesis</keyword>
<dbReference type="PANTHER" id="PTHR32120">
    <property type="entry name" value="SMALL RIBOSOMAL SUBUNIT BIOGENESIS GTPASE RSGA"/>
    <property type="match status" value="1"/>
</dbReference>
<dbReference type="Gene3D" id="3.40.50.300">
    <property type="entry name" value="P-loop containing nucleotide triphosphate hydrolases"/>
    <property type="match status" value="1"/>
</dbReference>
<dbReference type="AlphaFoldDB" id="I7ZDL7"/>
<dbReference type="SUPFAM" id="SSF52540">
    <property type="entry name" value="P-loop containing nucleoside triphosphate hydrolases"/>
    <property type="match status" value="1"/>
</dbReference>
<comment type="subunit">
    <text evidence="2">Monomer. Associates with 30S ribosomal subunit, binds 16S rRNA.</text>
</comment>
<keyword evidence="7" id="KW-1185">Reference proteome</keyword>
<reference evidence="5 7" key="1">
    <citation type="journal article" date="2012" name="J. Bacteriol.">
        <title>Genome Sequence of n-Alkane-Degrading Hydrocarboniphaga effusa Strain AP103T (ATCC BAA-332T).</title>
        <authorList>
            <person name="Chang H.K."/>
            <person name="Zylstra G.J."/>
            <person name="Chae J.C."/>
        </authorList>
    </citation>
    <scope>NUCLEOTIDE SEQUENCE [LARGE SCALE GENOMIC DNA]</scope>
    <source>
        <strain evidence="5 7">AP103</strain>
    </source>
</reference>
<comment type="similarity">
    <text evidence="2">Belongs to the TRAFAC class YlqF/YawG GTPase family. RsgA subfamily.</text>
</comment>
<dbReference type="Pfam" id="PF03193">
    <property type="entry name" value="RsgA_GTPase"/>
    <property type="match status" value="1"/>
</dbReference>
<feature type="region of interest" description="Disordered" evidence="3">
    <location>
        <begin position="327"/>
        <end position="357"/>
    </location>
</feature>
<dbReference type="PATRIC" id="fig|1172194.4.peg.261"/>
<dbReference type="EMBL" id="AKGD01000001">
    <property type="protein sequence ID" value="EIT70136.1"/>
    <property type="molecule type" value="Genomic_DNA"/>
</dbReference>
<keyword evidence="2" id="KW-0862">Zinc</keyword>
<keyword evidence="2" id="KW-0547">Nucleotide-binding</keyword>
<dbReference type="EC" id="3.6.1.-" evidence="2"/>
<dbReference type="InterPro" id="IPR004881">
    <property type="entry name" value="Ribosome_biogen_GTPase_RsgA"/>
</dbReference>
<dbReference type="PROSITE" id="PS50936">
    <property type="entry name" value="ENGC_GTPASE"/>
    <property type="match status" value="1"/>
</dbReference>
<organism evidence="5 7">
    <name type="scientific">Hydrocarboniphaga effusa AP103</name>
    <dbReference type="NCBI Taxonomy" id="1172194"/>
    <lineage>
        <taxon>Bacteria</taxon>
        <taxon>Pseudomonadati</taxon>
        <taxon>Pseudomonadota</taxon>
        <taxon>Gammaproteobacteria</taxon>
        <taxon>Nevskiales</taxon>
        <taxon>Nevskiaceae</taxon>
        <taxon>Hydrocarboniphaga</taxon>
    </lineage>
</organism>
<reference evidence="5" key="2">
    <citation type="submission" date="2012-05" db="EMBL/GenBank/DDBJ databases">
        <authorList>
            <person name="Park J.-H."/>
            <person name="Zylstra G.J."/>
            <person name="Chae J.-C."/>
        </authorList>
    </citation>
    <scope>NUCLEOTIDE SEQUENCE</scope>
    <source>
        <strain evidence="5">AP103</strain>
    </source>
</reference>
<dbReference type="GO" id="GO:0005525">
    <property type="term" value="F:GTP binding"/>
    <property type="evidence" value="ECO:0007669"/>
    <property type="project" value="UniProtKB-UniRule"/>
</dbReference>
<keyword evidence="2" id="KW-0378">Hydrolase</keyword>
<feature type="binding site" evidence="2">
    <location>
        <position position="301"/>
    </location>
    <ligand>
        <name>Zn(2+)</name>
        <dbReference type="ChEBI" id="CHEBI:29105"/>
    </ligand>
</feature>
<keyword evidence="2" id="KW-0694">RNA-binding</keyword>
<gene>
    <name evidence="2" type="primary">rsgA</name>
    <name evidence="5" type="ORF">WQQ_00860</name>
    <name evidence="6" type="ORF">WQQ_02730</name>
</gene>
<feature type="compositionally biased region" description="Basic residues" evidence="3">
    <location>
        <begin position="345"/>
        <end position="357"/>
    </location>
</feature>
<dbReference type="InterPro" id="IPR027417">
    <property type="entry name" value="P-loop_NTPase"/>
</dbReference>
<dbReference type="GO" id="GO:0005737">
    <property type="term" value="C:cytoplasm"/>
    <property type="evidence" value="ECO:0007669"/>
    <property type="project" value="UniProtKB-SubCell"/>
</dbReference>
<keyword evidence="2" id="KW-0699">rRNA-binding</keyword>
<sequence length="357" mass="39277">MSSNRLPPALAALGWTERCSREFAALDLRGDAFAPARVVEQHRHHFVVHDGLETASVEMNPALLQSLRQQDDGLSVGDWVVLDRSSDPQRIAHCLPRSSLLVRGMADGSRQRIVANADCALLVMGLDGDYSPNRLERYLLTVRSAGLMPVVLLTKPDRCEDVDARIEEIQRLAGPATPVHALDPRHDDVPGRLAPYRSPGTTLVLLGSSGVGKSTCMNALLGVSVQKTQATREGDDTGKHTTTVRSLRQLPGGACLIDTPGLRELRLAGRESVEKDAFDDVAALAAQCRYSDCAHEREPGCAVVAGLPAERLASYRKLRDELTALARSPRQMAERKQQDKQVHQAQKRFRREHDKRR</sequence>
<comment type="cofactor">
    <cofactor evidence="2">
        <name>Zn(2+)</name>
        <dbReference type="ChEBI" id="CHEBI:29105"/>
    </cofactor>
    <text evidence="2">Binds 1 zinc ion per subunit.</text>
</comment>
<feature type="binding site" evidence="2">
    <location>
        <position position="293"/>
    </location>
    <ligand>
        <name>Zn(2+)</name>
        <dbReference type="ChEBI" id="CHEBI:29105"/>
    </ligand>
</feature>
<protein>
    <recommendedName>
        <fullName evidence="2">Small ribosomal subunit biogenesis GTPase RsgA</fullName>
        <ecNumber evidence="2">3.6.1.-</ecNumber>
    </recommendedName>
</protein>
<proteinExistence type="inferred from homology"/>
<comment type="function">
    <text evidence="2">One of several proteins that assist in the late maturation steps of the functional core of the 30S ribosomal subunit. Helps release RbfA from mature subunits. May play a role in the assembly of ribosomal proteins into the subunit. Circularly permuted GTPase that catalyzes slow GTP hydrolysis, GTPase activity is stimulated by the 30S ribosomal subunit.</text>
</comment>
<dbReference type="HAMAP" id="MF_01820">
    <property type="entry name" value="GTPase_RsgA"/>
    <property type="match status" value="1"/>
</dbReference>
<evidence type="ECO:0000313" key="6">
    <source>
        <dbReference type="EMBL" id="EIT70136.1"/>
    </source>
</evidence>
<feature type="binding site" evidence="2">
    <location>
        <begin position="207"/>
        <end position="215"/>
    </location>
    <ligand>
        <name>GTP</name>
        <dbReference type="ChEBI" id="CHEBI:37565"/>
    </ligand>
</feature>
<dbReference type="GO" id="GO:0003924">
    <property type="term" value="F:GTPase activity"/>
    <property type="evidence" value="ECO:0007669"/>
    <property type="project" value="UniProtKB-UniRule"/>
</dbReference>
<keyword evidence="2" id="KW-0963">Cytoplasm</keyword>
<dbReference type="NCBIfam" id="TIGR00157">
    <property type="entry name" value="ribosome small subunit-dependent GTPase A"/>
    <property type="match status" value="1"/>
</dbReference>
<keyword evidence="2" id="KW-0479">Metal-binding</keyword>
<evidence type="ECO:0000313" key="5">
    <source>
        <dbReference type="EMBL" id="EIT69949.1"/>
    </source>
</evidence>
<evidence type="ECO:0000256" key="2">
    <source>
        <dbReference type="HAMAP-Rule" id="MF_01820"/>
    </source>
</evidence>
<feature type="binding site" evidence="2">
    <location>
        <position position="288"/>
    </location>
    <ligand>
        <name>Zn(2+)</name>
        <dbReference type="ChEBI" id="CHEBI:29105"/>
    </ligand>
</feature>
<feature type="compositionally biased region" description="Basic and acidic residues" evidence="3">
    <location>
        <begin position="332"/>
        <end position="342"/>
    </location>
</feature>
<evidence type="ECO:0000256" key="3">
    <source>
        <dbReference type="SAM" id="MobiDB-lite"/>
    </source>
</evidence>
<keyword evidence="2" id="KW-0342">GTP-binding</keyword>
<comment type="subcellular location">
    <subcellularLocation>
        <location evidence="2">Cytoplasm</location>
    </subcellularLocation>
</comment>
<dbReference type="GO" id="GO:0046872">
    <property type="term" value="F:metal ion binding"/>
    <property type="evidence" value="ECO:0007669"/>
    <property type="project" value="UniProtKB-KW"/>
</dbReference>
<accession>I7ZDL7</accession>
<evidence type="ECO:0000313" key="7">
    <source>
        <dbReference type="Proteomes" id="UP000003704"/>
    </source>
</evidence>
<dbReference type="Gene3D" id="1.10.40.50">
    <property type="entry name" value="Probable gtpase engc, domain 3"/>
    <property type="match status" value="1"/>
</dbReference>
<dbReference type="GO" id="GO:0019843">
    <property type="term" value="F:rRNA binding"/>
    <property type="evidence" value="ECO:0007669"/>
    <property type="project" value="UniProtKB-KW"/>
</dbReference>